<dbReference type="Gene3D" id="3.40.50.300">
    <property type="entry name" value="P-loop containing nucleotide triphosphate hydrolases"/>
    <property type="match status" value="1"/>
</dbReference>
<protein>
    <submittedName>
        <fullName evidence="2">p-loop containing nucleoside triphosphate hydrolase</fullName>
    </submittedName>
</protein>
<dbReference type="AlphaFoldDB" id="A0A1W5CUI7"/>
<keyword evidence="2" id="KW-0378">Hydrolase</keyword>
<sequence length="399" mass="44175">MYAVSAQGANLDTCCSRVIVATAGINAPVEIQGWGRVIRVSQQKPVLIIRLVTENSHDLYRDSKQADKSVIDLATRSFSKDVQELLVNLLNEANAQVKAAHESANGMELLAGKEVLPADDQLINPLNVEFDPSTGAQLATVVSDPMDLDPDSMHVGDTRPRTQPKRFADEMLKDPVYATYGRNKKHKTSKGTAKGKKKAKGKGKKSARKGTADSSDMMYEEEESSYQSESSADSDDDYDDYDDADTLQSDDDDSASDASVLSLQEDPDIKYDIVLESKTTKTLRKDFMKLTASQQEAFNQDEMNLRQLLSLSPDRVYTLEDLEDSDVLDRALRLLYQARFGQTRQNTRISPHINYDKLPTTVSAAIKAKLHLEEAQVQRCIDALNARTSKPITTTADST</sequence>
<dbReference type="GO" id="GO:0016787">
    <property type="term" value="F:hydrolase activity"/>
    <property type="evidence" value="ECO:0007669"/>
    <property type="project" value="UniProtKB-KW"/>
</dbReference>
<proteinExistence type="predicted"/>
<evidence type="ECO:0000313" key="3">
    <source>
        <dbReference type="Proteomes" id="UP000192927"/>
    </source>
</evidence>
<keyword evidence="3" id="KW-1185">Reference proteome</keyword>
<feature type="compositionally biased region" description="Basic residues" evidence="1">
    <location>
        <begin position="182"/>
        <end position="208"/>
    </location>
</feature>
<dbReference type="EMBL" id="FWEW01000296">
    <property type="protein sequence ID" value="SLM34491.1"/>
    <property type="molecule type" value="Genomic_DNA"/>
</dbReference>
<name>A0A1W5CUI7_9LECA</name>
<accession>A0A1W5CUI7</accession>
<organism evidence="2 3">
    <name type="scientific">Lasallia pustulata</name>
    <dbReference type="NCBI Taxonomy" id="136370"/>
    <lineage>
        <taxon>Eukaryota</taxon>
        <taxon>Fungi</taxon>
        <taxon>Dikarya</taxon>
        <taxon>Ascomycota</taxon>
        <taxon>Pezizomycotina</taxon>
        <taxon>Lecanoromycetes</taxon>
        <taxon>OSLEUM clade</taxon>
        <taxon>Umbilicariomycetidae</taxon>
        <taxon>Umbilicariales</taxon>
        <taxon>Umbilicariaceae</taxon>
        <taxon>Lasallia</taxon>
    </lineage>
</organism>
<evidence type="ECO:0000313" key="2">
    <source>
        <dbReference type="EMBL" id="SLM34491.1"/>
    </source>
</evidence>
<evidence type="ECO:0000256" key="1">
    <source>
        <dbReference type="SAM" id="MobiDB-lite"/>
    </source>
</evidence>
<feature type="compositionally biased region" description="Basic and acidic residues" evidence="1">
    <location>
        <begin position="151"/>
        <end position="173"/>
    </location>
</feature>
<feature type="region of interest" description="Disordered" evidence="1">
    <location>
        <begin position="146"/>
        <end position="262"/>
    </location>
</feature>
<reference evidence="3" key="1">
    <citation type="submission" date="2017-03" db="EMBL/GenBank/DDBJ databases">
        <authorList>
            <person name="Sharma R."/>
            <person name="Thines M."/>
        </authorList>
    </citation>
    <scope>NUCLEOTIDE SEQUENCE [LARGE SCALE GENOMIC DNA]</scope>
</reference>
<feature type="compositionally biased region" description="Acidic residues" evidence="1">
    <location>
        <begin position="232"/>
        <end position="255"/>
    </location>
</feature>
<dbReference type="Proteomes" id="UP000192927">
    <property type="component" value="Unassembled WGS sequence"/>
</dbReference>
<dbReference type="InterPro" id="IPR027417">
    <property type="entry name" value="P-loop_NTPase"/>
</dbReference>
<dbReference type="SUPFAM" id="SSF52540">
    <property type="entry name" value="P-loop containing nucleoside triphosphate hydrolases"/>
    <property type="match status" value="1"/>
</dbReference>